<dbReference type="GO" id="GO:0003677">
    <property type="term" value="F:DNA binding"/>
    <property type="evidence" value="ECO:0007669"/>
    <property type="project" value="InterPro"/>
</dbReference>
<dbReference type="PANTHER" id="PTHR13510">
    <property type="entry name" value="FYVE-FINGER-CONTAINING RAB5 EFFECTOR PROTEIN RABENOSYN-5-RELATED"/>
    <property type="match status" value="1"/>
</dbReference>
<dbReference type="Pfam" id="PF11464">
    <property type="entry name" value="Rbsn"/>
    <property type="match status" value="1"/>
</dbReference>
<dbReference type="InterPro" id="IPR017455">
    <property type="entry name" value="Znf_FYVE-rel"/>
</dbReference>
<evidence type="ECO:0000256" key="2">
    <source>
        <dbReference type="ARBA" id="ARBA00022763"/>
    </source>
</evidence>
<dbReference type="GO" id="GO:0008270">
    <property type="term" value="F:zinc ion binding"/>
    <property type="evidence" value="ECO:0007669"/>
    <property type="project" value="UniProtKB-KW"/>
</dbReference>
<reference evidence="9 10" key="1">
    <citation type="submission" date="2014-02" db="EMBL/GenBank/DDBJ databases">
        <title>The Genome Sequence of Trichophyton interdigitale MR816.</title>
        <authorList>
            <consortium name="The Broad Institute Genomics Platform"/>
            <person name="Cuomo C.A."/>
            <person name="White T.C."/>
            <person name="Graser Y."/>
            <person name="Martinez-Rossi N."/>
            <person name="Heitman J."/>
            <person name="Young S.K."/>
            <person name="Zeng Q."/>
            <person name="Gargeya S."/>
            <person name="Abouelleil A."/>
            <person name="Alvarado L."/>
            <person name="Chapman S.B."/>
            <person name="Gainer-Dewar J."/>
            <person name="Goldberg J."/>
            <person name="Griggs A."/>
            <person name="Gujja S."/>
            <person name="Hansen M."/>
            <person name="Howarth C."/>
            <person name="Imamovic A."/>
            <person name="Larimer J."/>
            <person name="Martinez D."/>
            <person name="Murphy C."/>
            <person name="Pearson M.D."/>
            <person name="Persinoti G."/>
            <person name="Poon T."/>
            <person name="Priest M."/>
            <person name="Roberts A.D."/>
            <person name="Saif S."/>
            <person name="Shea T.D."/>
            <person name="Sykes S.N."/>
            <person name="Wortman J."/>
            <person name="Nusbaum C."/>
            <person name="Birren B."/>
        </authorList>
    </citation>
    <scope>NUCLEOTIDE SEQUENCE [LARGE SCALE GENOMIC DNA]</scope>
    <source>
        <strain evidence="9 10">MR816</strain>
    </source>
</reference>
<dbReference type="GO" id="GO:0006281">
    <property type="term" value="P:DNA repair"/>
    <property type="evidence" value="ECO:0007669"/>
    <property type="project" value="UniProtKB-KW"/>
</dbReference>
<proteinExistence type="predicted"/>
<evidence type="ECO:0000256" key="3">
    <source>
        <dbReference type="ARBA" id="ARBA00022771"/>
    </source>
</evidence>
<dbReference type="InterPro" id="IPR036531">
    <property type="entry name" value="Rbsn_Rab-bd_sf"/>
</dbReference>
<dbReference type="InterPro" id="IPR052727">
    <property type="entry name" value="Rab4/Rab5_effector"/>
</dbReference>
<dbReference type="Proteomes" id="UP000024533">
    <property type="component" value="Unassembled WGS sequence"/>
</dbReference>
<feature type="compositionally biased region" description="Low complexity" evidence="7">
    <location>
        <begin position="27"/>
        <end position="51"/>
    </location>
</feature>
<dbReference type="SUPFAM" id="SSF57903">
    <property type="entry name" value="FYVE/PHD zinc finger"/>
    <property type="match status" value="2"/>
</dbReference>
<dbReference type="InterPro" id="IPR011011">
    <property type="entry name" value="Znf_FYVE_PHD"/>
</dbReference>
<dbReference type="InterPro" id="IPR013083">
    <property type="entry name" value="Znf_RING/FYVE/PHD"/>
</dbReference>
<keyword evidence="2" id="KW-0227">DNA damage</keyword>
<dbReference type="OrthoDB" id="166134at2759"/>
<keyword evidence="1" id="KW-0479">Metal-binding</keyword>
<dbReference type="AlphaFoldDB" id="A0A059J3V2"/>
<dbReference type="SMART" id="SM00064">
    <property type="entry name" value="FYVE"/>
    <property type="match status" value="2"/>
</dbReference>
<evidence type="ECO:0000259" key="8">
    <source>
        <dbReference type="PROSITE" id="PS50178"/>
    </source>
</evidence>
<dbReference type="Gene3D" id="3.30.40.10">
    <property type="entry name" value="Zinc/RING finger domain, C3HC4 (zinc finger)"/>
    <property type="match status" value="2"/>
</dbReference>
<dbReference type="PROSITE" id="PS50178">
    <property type="entry name" value="ZF_FYVE"/>
    <property type="match status" value="1"/>
</dbReference>
<evidence type="ECO:0000256" key="4">
    <source>
        <dbReference type="ARBA" id="ARBA00022833"/>
    </source>
</evidence>
<dbReference type="SUPFAM" id="SSF140125">
    <property type="entry name" value="Rabenosyn-5 Rab-binding domain-like"/>
    <property type="match status" value="1"/>
</dbReference>
<accession>A0A059J3V2</accession>
<keyword evidence="3 6" id="KW-0863">Zinc-finger</keyword>
<evidence type="ECO:0000256" key="6">
    <source>
        <dbReference type="PROSITE-ProRule" id="PRU00091"/>
    </source>
</evidence>
<keyword evidence="4" id="KW-0862">Zinc</keyword>
<dbReference type="CDD" id="cd15761">
    <property type="entry name" value="FYVE1_Vac1p_like"/>
    <property type="match status" value="1"/>
</dbReference>
<feature type="domain" description="FYVE-type" evidence="8">
    <location>
        <begin position="336"/>
        <end position="413"/>
    </location>
</feature>
<feature type="compositionally biased region" description="Polar residues" evidence="7">
    <location>
        <begin position="152"/>
        <end position="169"/>
    </location>
</feature>
<evidence type="ECO:0000256" key="5">
    <source>
        <dbReference type="ARBA" id="ARBA00023204"/>
    </source>
</evidence>
<dbReference type="PROSITE" id="PS00028">
    <property type="entry name" value="ZINC_FINGER_C2H2_1"/>
    <property type="match status" value="1"/>
</dbReference>
<dbReference type="PANTHER" id="PTHR13510:SF44">
    <property type="entry name" value="RABENOSYN-5"/>
    <property type="match status" value="1"/>
</dbReference>
<evidence type="ECO:0000256" key="1">
    <source>
        <dbReference type="ARBA" id="ARBA00022723"/>
    </source>
</evidence>
<dbReference type="InterPro" id="IPR013087">
    <property type="entry name" value="Znf_C2H2_type"/>
</dbReference>
<organism evidence="9 10">
    <name type="scientific">Trichophyton interdigitale (strain MR816)</name>
    <dbReference type="NCBI Taxonomy" id="1215338"/>
    <lineage>
        <taxon>Eukaryota</taxon>
        <taxon>Fungi</taxon>
        <taxon>Dikarya</taxon>
        <taxon>Ascomycota</taxon>
        <taxon>Pezizomycotina</taxon>
        <taxon>Eurotiomycetes</taxon>
        <taxon>Eurotiomycetidae</taxon>
        <taxon>Onygenales</taxon>
        <taxon>Arthrodermataceae</taxon>
        <taxon>Trichophyton</taxon>
    </lineage>
</organism>
<dbReference type="InterPro" id="IPR006642">
    <property type="entry name" value="Rad18_UBZ4"/>
</dbReference>
<dbReference type="OMA" id="DDVHQNL"/>
<keyword evidence="5" id="KW-0234">DNA repair</keyword>
<name>A0A059J3V2_TRIIM</name>
<evidence type="ECO:0000256" key="7">
    <source>
        <dbReference type="SAM" id="MobiDB-lite"/>
    </source>
</evidence>
<dbReference type="HOGENOM" id="CLU_026440_1_0_1"/>
<evidence type="ECO:0000313" key="9">
    <source>
        <dbReference type="EMBL" id="KDB22469.1"/>
    </source>
</evidence>
<evidence type="ECO:0000313" key="10">
    <source>
        <dbReference type="Proteomes" id="UP000024533"/>
    </source>
</evidence>
<dbReference type="SMART" id="SM00734">
    <property type="entry name" value="ZnF_Rad18"/>
    <property type="match status" value="1"/>
</dbReference>
<feature type="region of interest" description="Disordered" evidence="7">
    <location>
        <begin position="152"/>
        <end position="171"/>
    </location>
</feature>
<feature type="region of interest" description="Disordered" evidence="7">
    <location>
        <begin position="538"/>
        <end position="584"/>
    </location>
</feature>
<dbReference type="EMBL" id="AOKY01000352">
    <property type="protein sequence ID" value="KDB22469.1"/>
    <property type="molecule type" value="Genomic_DNA"/>
</dbReference>
<dbReference type="CDD" id="cd15737">
    <property type="entry name" value="FYVE2_Vac1p_like"/>
    <property type="match status" value="1"/>
</dbReference>
<feature type="compositionally biased region" description="Gly residues" evidence="7">
    <location>
        <begin position="1"/>
        <end position="12"/>
    </location>
</feature>
<sequence length="664" mass="74536">MPNRSIGGGRVLGSGRSINPTPPKPLPKNSSSNAISPSTSSVSLASQTSNSQVSSDTQDLSSRVFLKNGDSSIAKASRSTGALVCPICNEGMVTLLQLNRHLDDEHRNLEDEQQVEVKDWFQTQVEKAKRFQPLAVLNQKLKGLDVFESNQNTQLLPPSTRPTTESSVSEAAKPIDPDDLITKSHWQQRSLNDVCLDPMCDKRLTATNGCINCRKCGRLFCEDHTMYQMKLSRSAQHEPVRGFWCRVCETCYKSREGYNDFTGAERDHTDTFKTLRKPTVDKAFLEISRLEKRLTRLTQLLAGLPLEQVQSKRWAIGWQTDQRKALEQSVVSWQDDVEVSNCPFCQQEFSAYIFRRHHCRTCGRVVCGDPATECSSLISLDVAKSQPRLSEKPAPDKINLDVRLCKDCKTTIFSKRDFMEDIAKEPPDVRAYKNLVQFERGIRLLLPRFHKILAALQDPHNPPEPAQLTEASKVRKRLIDSFAQYDVAARRIRDHPTESPTQAKLQQAIYHQATSFLHLHMLPLKTLPKILKHATPHGRNFSFDSSSSDGRRMNGGNAQPRSLASIKYGNPDQGGSTTSLASNNSSALSALEAEEKELRDRLIVLEEQRFFVSEMIADANKRRKFDEASSLAQNVADLNKEIDHVNGMISQLDFEGLFTGDPGQ</sequence>
<gene>
    <name evidence="9" type="ORF">H109_05598</name>
</gene>
<dbReference type="Pfam" id="PF01363">
    <property type="entry name" value="FYVE"/>
    <property type="match status" value="2"/>
</dbReference>
<comment type="caution">
    <text evidence="9">The sequence shown here is derived from an EMBL/GenBank/DDBJ whole genome shotgun (WGS) entry which is preliminary data.</text>
</comment>
<dbReference type="InterPro" id="IPR021565">
    <property type="entry name" value="Rbsn_Rab-bd"/>
</dbReference>
<feature type="region of interest" description="Disordered" evidence="7">
    <location>
        <begin position="1"/>
        <end position="60"/>
    </location>
</feature>
<dbReference type="InterPro" id="IPR000306">
    <property type="entry name" value="Znf_FYVE"/>
</dbReference>
<dbReference type="STRING" id="1215338.A0A059J3V2"/>
<keyword evidence="10" id="KW-1185">Reference proteome</keyword>
<dbReference type="Gene3D" id="4.10.860.20">
    <property type="entry name" value="Rabenosyn, Rab binding domain"/>
    <property type="match status" value="1"/>
</dbReference>
<protein>
    <recommendedName>
        <fullName evidence="8">FYVE-type domain-containing protein</fullName>
    </recommendedName>
</protein>